<feature type="region of interest" description="Disordered" evidence="1">
    <location>
        <begin position="29"/>
        <end position="50"/>
    </location>
</feature>
<dbReference type="AlphaFoldDB" id="A0A162MVG4"/>
<proteinExistence type="predicted"/>
<protein>
    <submittedName>
        <fullName evidence="2">Uncharacterized protein</fullName>
    </submittedName>
</protein>
<gene>
    <name evidence="2" type="ORF">ISF_01720</name>
</gene>
<evidence type="ECO:0000313" key="3">
    <source>
        <dbReference type="Proteomes" id="UP000076744"/>
    </source>
</evidence>
<accession>A0A162MVG4</accession>
<evidence type="ECO:0000256" key="1">
    <source>
        <dbReference type="SAM" id="MobiDB-lite"/>
    </source>
</evidence>
<reference evidence="2 3" key="1">
    <citation type="journal article" date="2016" name="Genome Biol. Evol.">
        <title>Divergent and convergent evolution of fungal pathogenicity.</title>
        <authorList>
            <person name="Shang Y."/>
            <person name="Xiao G."/>
            <person name="Zheng P."/>
            <person name="Cen K."/>
            <person name="Zhan S."/>
            <person name="Wang C."/>
        </authorList>
    </citation>
    <scope>NUCLEOTIDE SEQUENCE [LARGE SCALE GENOMIC DNA]</scope>
    <source>
        <strain evidence="2 3">ARSEF 2679</strain>
    </source>
</reference>
<keyword evidence="3" id="KW-1185">Reference proteome</keyword>
<dbReference type="Proteomes" id="UP000076744">
    <property type="component" value="Unassembled WGS sequence"/>
</dbReference>
<organism evidence="2 3">
    <name type="scientific">Cordyceps fumosorosea (strain ARSEF 2679)</name>
    <name type="common">Isaria fumosorosea</name>
    <dbReference type="NCBI Taxonomy" id="1081104"/>
    <lineage>
        <taxon>Eukaryota</taxon>
        <taxon>Fungi</taxon>
        <taxon>Dikarya</taxon>
        <taxon>Ascomycota</taxon>
        <taxon>Pezizomycotina</taxon>
        <taxon>Sordariomycetes</taxon>
        <taxon>Hypocreomycetidae</taxon>
        <taxon>Hypocreales</taxon>
        <taxon>Cordycipitaceae</taxon>
        <taxon>Cordyceps</taxon>
    </lineage>
</organism>
<dbReference type="GeneID" id="30018012"/>
<feature type="compositionally biased region" description="Polar residues" evidence="1">
    <location>
        <begin position="36"/>
        <end position="46"/>
    </location>
</feature>
<dbReference type="EMBL" id="AZHB01000003">
    <property type="protein sequence ID" value="OAA71169.1"/>
    <property type="molecule type" value="Genomic_DNA"/>
</dbReference>
<name>A0A162MVG4_CORFA</name>
<evidence type="ECO:0000313" key="2">
    <source>
        <dbReference type="EMBL" id="OAA71169.1"/>
    </source>
</evidence>
<comment type="caution">
    <text evidence="2">The sequence shown here is derived from an EMBL/GenBank/DDBJ whole genome shotgun (WGS) entry which is preliminary data.</text>
</comment>
<dbReference type="RefSeq" id="XP_018707050.1">
    <property type="nucleotide sequence ID" value="XM_018845327.1"/>
</dbReference>
<sequence>MGRCNQYLKAISEGCVIFWVLEKREDIQPPPHRGVDSSSDPESPAQSGLYGDLEYKRDLAKLADEMPADLPPELLGDLMVRLRKIRLGEWT</sequence>